<dbReference type="EMBL" id="CAJEWN010000012">
    <property type="protein sequence ID" value="CAD2132577.1"/>
    <property type="molecule type" value="Genomic_DNA"/>
</dbReference>
<comment type="caution">
    <text evidence="1">The sequence shown here is derived from an EMBL/GenBank/DDBJ whole genome shotgun (WGS) entry which is preliminary data.</text>
</comment>
<dbReference type="AlphaFoldDB" id="A0A6V7TRW8"/>
<sequence length="80" mass="9335">MASIYTLLCLRKILLSPPPSLLLMTNTYMHYSLSFPFNSFLLMLQANQFKIEISRAKREDMRAWTDAKTFKKLKNSIVFG</sequence>
<protein>
    <submittedName>
        <fullName evidence="1">Uncharacterized protein</fullName>
    </submittedName>
</protein>
<reference evidence="1 2" key="1">
    <citation type="submission" date="2020-08" db="EMBL/GenBank/DDBJ databases">
        <authorList>
            <person name="Koutsovoulos G."/>
            <person name="Danchin GJ E."/>
        </authorList>
    </citation>
    <scope>NUCLEOTIDE SEQUENCE [LARGE SCALE GENOMIC DNA]</scope>
</reference>
<dbReference type="Proteomes" id="UP000580250">
    <property type="component" value="Unassembled WGS sequence"/>
</dbReference>
<name>A0A6V7TRW8_MELEN</name>
<gene>
    <name evidence="1" type="ORF">MENT_LOCUS3715</name>
</gene>
<organism evidence="1 2">
    <name type="scientific">Meloidogyne enterolobii</name>
    <name type="common">Root-knot nematode worm</name>
    <name type="synonym">Meloidogyne mayaguensis</name>
    <dbReference type="NCBI Taxonomy" id="390850"/>
    <lineage>
        <taxon>Eukaryota</taxon>
        <taxon>Metazoa</taxon>
        <taxon>Ecdysozoa</taxon>
        <taxon>Nematoda</taxon>
        <taxon>Chromadorea</taxon>
        <taxon>Rhabditida</taxon>
        <taxon>Tylenchina</taxon>
        <taxon>Tylenchomorpha</taxon>
        <taxon>Tylenchoidea</taxon>
        <taxon>Meloidogynidae</taxon>
        <taxon>Meloidogyninae</taxon>
        <taxon>Meloidogyne</taxon>
    </lineage>
</organism>
<accession>A0A6V7TRW8</accession>
<proteinExistence type="predicted"/>
<evidence type="ECO:0000313" key="1">
    <source>
        <dbReference type="EMBL" id="CAD2132577.1"/>
    </source>
</evidence>
<evidence type="ECO:0000313" key="2">
    <source>
        <dbReference type="Proteomes" id="UP000580250"/>
    </source>
</evidence>